<reference evidence="1" key="1">
    <citation type="submission" date="2022-07" db="EMBL/GenBank/DDBJ databases">
        <title>Phylogenomic reconstructions and comparative analyses of Kickxellomycotina fungi.</title>
        <authorList>
            <person name="Reynolds N.K."/>
            <person name="Stajich J.E."/>
            <person name="Barry K."/>
            <person name="Grigoriev I.V."/>
            <person name="Crous P."/>
            <person name="Smith M.E."/>
        </authorList>
    </citation>
    <scope>NUCLEOTIDE SEQUENCE</scope>
    <source>
        <strain evidence="1">NRRL 5244</strain>
    </source>
</reference>
<keyword evidence="2" id="KW-1185">Reference proteome</keyword>
<sequence>MSNNEEATSMEVELTEEQKAAETQRILHEDLVRNVKFLERGASESEVHYIHRAMRTTFALRKRLETAVLGKIVAEYNSSDNPAVAKALDIAAAALGTGGGKAEGEVKTCVPEVALYFGLLVQMHLLDTKEYVKGSELSHALIEVVNGTQRRTVDPIAGRVFFYFSRFYEVGDSLANARETLLSSLQTATLAGMKESQATLLTLLLRNYIHYKLYEQAERLAAKTAFPTDAPNSVLAR</sequence>
<name>A0ACC1IZL7_9FUNG</name>
<organism evidence="1 2">
    <name type="scientific">Linderina macrospora</name>
    <dbReference type="NCBI Taxonomy" id="4868"/>
    <lineage>
        <taxon>Eukaryota</taxon>
        <taxon>Fungi</taxon>
        <taxon>Fungi incertae sedis</taxon>
        <taxon>Zoopagomycota</taxon>
        <taxon>Kickxellomycotina</taxon>
        <taxon>Kickxellomycetes</taxon>
        <taxon>Kickxellales</taxon>
        <taxon>Kickxellaceae</taxon>
        <taxon>Linderina</taxon>
    </lineage>
</organism>
<dbReference type="Proteomes" id="UP001150603">
    <property type="component" value="Unassembled WGS sequence"/>
</dbReference>
<dbReference type="EMBL" id="JANBPW010005785">
    <property type="protein sequence ID" value="KAJ1931892.1"/>
    <property type="molecule type" value="Genomic_DNA"/>
</dbReference>
<feature type="non-terminal residue" evidence="1">
    <location>
        <position position="237"/>
    </location>
</feature>
<proteinExistence type="predicted"/>
<evidence type="ECO:0000313" key="2">
    <source>
        <dbReference type="Proteomes" id="UP001150603"/>
    </source>
</evidence>
<evidence type="ECO:0000313" key="1">
    <source>
        <dbReference type="EMBL" id="KAJ1931892.1"/>
    </source>
</evidence>
<protein>
    <submittedName>
        <fullName evidence="1">26S proteasome non-ATPase regulatory subunit</fullName>
    </submittedName>
</protein>
<accession>A0ACC1IZL7</accession>
<gene>
    <name evidence="1" type="primary">RPN3</name>
    <name evidence="1" type="ORF">FBU59_006557</name>
</gene>
<keyword evidence="1" id="KW-0647">Proteasome</keyword>
<comment type="caution">
    <text evidence="1">The sequence shown here is derived from an EMBL/GenBank/DDBJ whole genome shotgun (WGS) entry which is preliminary data.</text>
</comment>